<comment type="caution">
    <text evidence="2">The sequence shown here is derived from an EMBL/GenBank/DDBJ whole genome shotgun (WGS) entry which is preliminary data.</text>
</comment>
<evidence type="ECO:0008006" key="4">
    <source>
        <dbReference type="Google" id="ProtNLM"/>
    </source>
</evidence>
<sequence>MKILSLVFPVLLFCTAVQAQGTVSNYAYRRFIPSGCDVRDMAIGDLNGDQLTDLVLVLQSKKKDPAASRTLVILVDDPQHRWSLAASNSHLILPNDIGGAMGDPYGRITLDRGCITIEQSYGSREKTRLETTFCYVPAKKDWVLYKEVTTREDALNADAAKTTVLQGKQLRPISIKDYTGQH</sequence>
<feature type="chain" id="PRO_5045479076" description="VCBS repeat-containing protein" evidence="1">
    <location>
        <begin position="20"/>
        <end position="182"/>
    </location>
</feature>
<proteinExistence type="predicted"/>
<keyword evidence="3" id="KW-1185">Reference proteome</keyword>
<keyword evidence="1" id="KW-0732">Signal</keyword>
<evidence type="ECO:0000256" key="1">
    <source>
        <dbReference type="SAM" id="SignalP"/>
    </source>
</evidence>
<name>A0ABR7TT25_9BACT</name>
<protein>
    <recommendedName>
        <fullName evidence="4">VCBS repeat-containing protein</fullName>
    </recommendedName>
</protein>
<gene>
    <name evidence="2" type="ORF">ICL07_22530</name>
</gene>
<feature type="signal peptide" evidence="1">
    <location>
        <begin position="1"/>
        <end position="19"/>
    </location>
</feature>
<dbReference type="RefSeq" id="WP_188090305.1">
    <property type="nucleotide sequence ID" value="NZ_JACVFC010000003.1"/>
</dbReference>
<organism evidence="2 3">
    <name type="scientific">Chitinophaga qingshengii</name>
    <dbReference type="NCBI Taxonomy" id="1569794"/>
    <lineage>
        <taxon>Bacteria</taxon>
        <taxon>Pseudomonadati</taxon>
        <taxon>Bacteroidota</taxon>
        <taxon>Chitinophagia</taxon>
        <taxon>Chitinophagales</taxon>
        <taxon>Chitinophagaceae</taxon>
        <taxon>Chitinophaga</taxon>
    </lineage>
</organism>
<evidence type="ECO:0000313" key="2">
    <source>
        <dbReference type="EMBL" id="MBC9933183.1"/>
    </source>
</evidence>
<evidence type="ECO:0000313" key="3">
    <source>
        <dbReference type="Proteomes" id="UP000659124"/>
    </source>
</evidence>
<dbReference type="Proteomes" id="UP000659124">
    <property type="component" value="Unassembled WGS sequence"/>
</dbReference>
<dbReference type="EMBL" id="JACVFC010000003">
    <property type="protein sequence ID" value="MBC9933183.1"/>
    <property type="molecule type" value="Genomic_DNA"/>
</dbReference>
<reference evidence="2 3" key="1">
    <citation type="submission" date="2020-09" db="EMBL/GenBank/DDBJ databases">
        <title>Genome sequences of type strains of Chitinophaga qingshengii and Chitinophaga varians.</title>
        <authorList>
            <person name="Kittiwongwattana C."/>
        </authorList>
    </citation>
    <scope>NUCLEOTIDE SEQUENCE [LARGE SCALE GENOMIC DNA]</scope>
    <source>
        <strain evidence="2 3">JCM 30026</strain>
    </source>
</reference>
<accession>A0ABR7TT25</accession>